<dbReference type="AlphaFoldDB" id="A0A914YEZ9"/>
<evidence type="ECO:0000313" key="3">
    <source>
        <dbReference type="WBParaSite" id="PSU_v2.g18032.t1"/>
    </source>
</evidence>
<accession>A0A914YEZ9</accession>
<dbReference type="PROSITE" id="PS50097">
    <property type="entry name" value="BTB"/>
    <property type="match status" value="1"/>
</dbReference>
<dbReference type="WBParaSite" id="PSU_v2.g18032.t1">
    <property type="protein sequence ID" value="PSU_v2.g18032.t1"/>
    <property type="gene ID" value="PSU_v2.g18032"/>
</dbReference>
<proteinExistence type="predicted"/>
<dbReference type="Pfam" id="PF00651">
    <property type="entry name" value="BTB"/>
    <property type="match status" value="1"/>
</dbReference>
<dbReference type="InterPro" id="IPR011333">
    <property type="entry name" value="SKP1/BTB/POZ_sf"/>
</dbReference>
<dbReference type="SUPFAM" id="SSF54695">
    <property type="entry name" value="POZ domain"/>
    <property type="match status" value="1"/>
</dbReference>
<organism evidence="2 3">
    <name type="scientific">Panagrolaimus superbus</name>
    <dbReference type="NCBI Taxonomy" id="310955"/>
    <lineage>
        <taxon>Eukaryota</taxon>
        <taxon>Metazoa</taxon>
        <taxon>Ecdysozoa</taxon>
        <taxon>Nematoda</taxon>
        <taxon>Chromadorea</taxon>
        <taxon>Rhabditida</taxon>
        <taxon>Tylenchina</taxon>
        <taxon>Panagrolaimomorpha</taxon>
        <taxon>Panagrolaimoidea</taxon>
        <taxon>Panagrolaimidae</taxon>
        <taxon>Panagrolaimus</taxon>
    </lineage>
</organism>
<dbReference type="InterPro" id="IPR000210">
    <property type="entry name" value="BTB/POZ_dom"/>
</dbReference>
<dbReference type="Proteomes" id="UP000887577">
    <property type="component" value="Unplaced"/>
</dbReference>
<protein>
    <submittedName>
        <fullName evidence="3">BTB domain-containing protein</fullName>
    </submittedName>
</protein>
<evidence type="ECO:0000259" key="1">
    <source>
        <dbReference type="PROSITE" id="PS50097"/>
    </source>
</evidence>
<keyword evidence="2" id="KW-1185">Reference proteome</keyword>
<dbReference type="Gene3D" id="3.30.710.10">
    <property type="entry name" value="Potassium Channel Kv1.1, Chain A"/>
    <property type="match status" value="1"/>
</dbReference>
<feature type="domain" description="BTB" evidence="1">
    <location>
        <begin position="82"/>
        <end position="124"/>
    </location>
</feature>
<reference evidence="3" key="1">
    <citation type="submission" date="2022-11" db="UniProtKB">
        <authorList>
            <consortium name="WormBaseParasite"/>
        </authorList>
    </citation>
    <scope>IDENTIFICATION</scope>
</reference>
<name>A0A914YEZ9_9BILA</name>
<sequence length="124" mass="14016">MENEKKIEAVYNFSVDSVNFNCGLQYTFETSGGQGYSLCLTDDLFDPLKGYFIDGYLTINFNGILLTETNEKIELNAKKRYKDFTIVVGDKDIKVQKEVLIKASPVMAAMFESGLKESDENKMP</sequence>
<evidence type="ECO:0000313" key="2">
    <source>
        <dbReference type="Proteomes" id="UP000887577"/>
    </source>
</evidence>
<dbReference type="CDD" id="cd18186">
    <property type="entry name" value="BTB_POZ_ZBTB_KLHL-like"/>
    <property type="match status" value="1"/>
</dbReference>